<evidence type="ECO:0000256" key="1">
    <source>
        <dbReference type="PIRSR" id="PIRSR613078-2"/>
    </source>
</evidence>
<sequence length="223" mass="25149">MPVGGELLPERETLVILVRHGTTAWNRCSRYQGRLDIPINEEGLVQSRALSRVLSRISLAAVYTSPLSRASDCARIVAAAHGLKPIYLPGIIEICHGDWEGMLLSEVEDKYTDLLTRWRTLPYTVRMPRGESLVEVEERAWAALEKMIHDHPGGTVAAVTHDTPIRTILRRVLGLDQSHFWRIRLDNTGINILGWRDDIFRVIVLNDTCHLGGWMQAGEQKAL</sequence>
<dbReference type="Proteomes" id="UP000441717">
    <property type="component" value="Unassembled WGS sequence"/>
</dbReference>
<organism evidence="2 3">
    <name type="scientific">Desulfofundulus thermobenzoicus</name>
    <dbReference type="NCBI Taxonomy" id="29376"/>
    <lineage>
        <taxon>Bacteria</taxon>
        <taxon>Bacillati</taxon>
        <taxon>Bacillota</taxon>
        <taxon>Clostridia</taxon>
        <taxon>Eubacteriales</taxon>
        <taxon>Peptococcaceae</taxon>
        <taxon>Desulfofundulus</taxon>
    </lineage>
</organism>
<dbReference type="GO" id="GO:0005737">
    <property type="term" value="C:cytoplasm"/>
    <property type="evidence" value="ECO:0007669"/>
    <property type="project" value="TreeGrafter"/>
</dbReference>
<comment type="caution">
    <text evidence="2">The sequence shown here is derived from an EMBL/GenBank/DDBJ whole genome shotgun (WGS) entry which is preliminary data.</text>
</comment>
<dbReference type="EMBL" id="WHYR01000035">
    <property type="protein sequence ID" value="MQL53023.1"/>
    <property type="molecule type" value="Genomic_DNA"/>
</dbReference>
<keyword evidence="3" id="KW-1185">Reference proteome</keyword>
<dbReference type="PANTHER" id="PTHR48100:SF62">
    <property type="entry name" value="GLUCOSYL-3-PHOSPHOGLYCERATE PHOSPHATASE"/>
    <property type="match status" value="1"/>
</dbReference>
<dbReference type="SUPFAM" id="SSF53254">
    <property type="entry name" value="Phosphoglycerate mutase-like"/>
    <property type="match status" value="1"/>
</dbReference>
<dbReference type="Gene3D" id="3.40.50.1240">
    <property type="entry name" value="Phosphoglycerate mutase-like"/>
    <property type="match status" value="1"/>
</dbReference>
<dbReference type="InterPro" id="IPR013078">
    <property type="entry name" value="His_Pase_superF_clade-1"/>
</dbReference>
<accession>A0A6N7ITY5</accession>
<dbReference type="CDD" id="cd07067">
    <property type="entry name" value="HP_PGM_like"/>
    <property type="match status" value="1"/>
</dbReference>
<dbReference type="Pfam" id="PF00300">
    <property type="entry name" value="His_Phos_1"/>
    <property type="match status" value="1"/>
</dbReference>
<reference evidence="2 3" key="1">
    <citation type="submission" date="2019-10" db="EMBL/GenBank/DDBJ databases">
        <title>Comparative genomics of sulfur disproportionating microorganisms.</title>
        <authorList>
            <person name="Ward L.M."/>
            <person name="Bertran E."/>
            <person name="Johnston D."/>
        </authorList>
    </citation>
    <scope>NUCLEOTIDE SEQUENCE [LARGE SCALE GENOMIC DNA]</scope>
    <source>
        <strain evidence="2 3">DSM 14055</strain>
    </source>
</reference>
<protein>
    <submittedName>
        <fullName evidence="2">Histidine phosphatase family protein</fullName>
    </submittedName>
</protein>
<feature type="binding site" evidence="1">
    <location>
        <begin position="19"/>
        <end position="26"/>
    </location>
    <ligand>
        <name>substrate</name>
    </ligand>
</feature>
<evidence type="ECO:0000313" key="3">
    <source>
        <dbReference type="Proteomes" id="UP000441717"/>
    </source>
</evidence>
<feature type="binding site" evidence="1">
    <location>
        <position position="69"/>
    </location>
    <ligand>
        <name>substrate</name>
    </ligand>
</feature>
<dbReference type="SMART" id="SM00855">
    <property type="entry name" value="PGAM"/>
    <property type="match status" value="1"/>
</dbReference>
<dbReference type="PANTHER" id="PTHR48100">
    <property type="entry name" value="BROAD-SPECIFICITY PHOSPHATASE YOR283W-RELATED"/>
    <property type="match status" value="1"/>
</dbReference>
<proteinExistence type="predicted"/>
<dbReference type="InterPro" id="IPR050275">
    <property type="entry name" value="PGM_Phosphatase"/>
</dbReference>
<dbReference type="AlphaFoldDB" id="A0A6N7ITY5"/>
<gene>
    <name evidence="2" type="ORF">GFC01_12305</name>
</gene>
<evidence type="ECO:0000313" key="2">
    <source>
        <dbReference type="EMBL" id="MQL53023.1"/>
    </source>
</evidence>
<dbReference type="GO" id="GO:0016791">
    <property type="term" value="F:phosphatase activity"/>
    <property type="evidence" value="ECO:0007669"/>
    <property type="project" value="TreeGrafter"/>
</dbReference>
<name>A0A6N7ITY5_9FIRM</name>
<dbReference type="OrthoDB" id="9781415at2"/>
<dbReference type="InterPro" id="IPR029033">
    <property type="entry name" value="His_PPase_superfam"/>
</dbReference>